<keyword evidence="3" id="KW-0813">Transport</keyword>
<evidence type="ECO:0000256" key="1">
    <source>
        <dbReference type="ARBA" id="ARBA00004127"/>
    </source>
</evidence>
<feature type="transmembrane region" description="Helical" evidence="8">
    <location>
        <begin position="162"/>
        <end position="180"/>
    </location>
</feature>
<evidence type="ECO:0000256" key="2">
    <source>
        <dbReference type="ARBA" id="ARBA00008170"/>
    </source>
</evidence>
<dbReference type="GO" id="GO:0012505">
    <property type="term" value="C:endomembrane system"/>
    <property type="evidence" value="ECO:0007669"/>
    <property type="project" value="UniProtKB-SubCell"/>
</dbReference>
<evidence type="ECO:0000256" key="3">
    <source>
        <dbReference type="ARBA" id="ARBA00022448"/>
    </source>
</evidence>
<comment type="subcellular location">
    <subcellularLocation>
        <location evidence="1">Endomembrane system</location>
        <topology evidence="1">Multi-pass membrane protein</topology>
    </subcellularLocation>
</comment>
<sequence length="251" mass="26791">IIPLAGMLGFVADQLSHYLGEVFGGLLVASFANAPELILSVLALQNRQVDIVEVSLVGSVVSNALLVQGMAFCAACKCPGKMFNKHAAQASLIQFTLCVSALSVVKSVLSINSYTTEGTRRASYGISAILILGYCCYFYLQLKYQSAPQKADEESSRTQPKLAVPVAMILLILLTTLISFHSDFLVSSLSTVLVKIPATFVGLIMIPIIGNAAKHWTALREAYAGQIDLAMGVAFGSAVQVARFLFPVIVL</sequence>
<evidence type="ECO:0000313" key="11">
    <source>
        <dbReference type="Proteomes" id="UP000799766"/>
    </source>
</evidence>
<evidence type="ECO:0000256" key="4">
    <source>
        <dbReference type="ARBA" id="ARBA00022692"/>
    </source>
</evidence>
<dbReference type="GO" id="GO:0006874">
    <property type="term" value="P:intracellular calcium ion homeostasis"/>
    <property type="evidence" value="ECO:0007669"/>
    <property type="project" value="TreeGrafter"/>
</dbReference>
<dbReference type="OrthoDB" id="10369245at2759"/>
<feature type="domain" description="Sodium/calcium exchanger membrane region" evidence="9">
    <location>
        <begin position="167"/>
        <end position="251"/>
    </location>
</feature>
<evidence type="ECO:0000256" key="6">
    <source>
        <dbReference type="ARBA" id="ARBA00023065"/>
    </source>
</evidence>
<dbReference type="Pfam" id="PF01699">
    <property type="entry name" value="Na_Ca_ex"/>
    <property type="match status" value="2"/>
</dbReference>
<evidence type="ECO:0000313" key="10">
    <source>
        <dbReference type="EMBL" id="KAF2452290.1"/>
    </source>
</evidence>
<feature type="transmembrane region" description="Helical" evidence="8">
    <location>
        <begin position="22"/>
        <end position="44"/>
    </location>
</feature>
<evidence type="ECO:0000256" key="8">
    <source>
        <dbReference type="SAM" id="Phobius"/>
    </source>
</evidence>
<feature type="non-terminal residue" evidence="10">
    <location>
        <position position="251"/>
    </location>
</feature>
<dbReference type="GO" id="GO:0015369">
    <property type="term" value="F:calcium:proton antiporter activity"/>
    <property type="evidence" value="ECO:0007669"/>
    <property type="project" value="TreeGrafter"/>
</dbReference>
<reference evidence="10" key="1">
    <citation type="journal article" date="2020" name="Stud. Mycol.">
        <title>101 Dothideomycetes genomes: a test case for predicting lifestyles and emergence of pathogens.</title>
        <authorList>
            <person name="Haridas S."/>
            <person name="Albert R."/>
            <person name="Binder M."/>
            <person name="Bloem J."/>
            <person name="Labutti K."/>
            <person name="Salamov A."/>
            <person name="Andreopoulos B."/>
            <person name="Baker S."/>
            <person name="Barry K."/>
            <person name="Bills G."/>
            <person name="Bluhm B."/>
            <person name="Cannon C."/>
            <person name="Castanera R."/>
            <person name="Culley D."/>
            <person name="Daum C."/>
            <person name="Ezra D."/>
            <person name="Gonzalez J."/>
            <person name="Henrissat B."/>
            <person name="Kuo A."/>
            <person name="Liang C."/>
            <person name="Lipzen A."/>
            <person name="Lutzoni F."/>
            <person name="Magnuson J."/>
            <person name="Mondo S."/>
            <person name="Nolan M."/>
            <person name="Ohm R."/>
            <person name="Pangilinan J."/>
            <person name="Park H.-J."/>
            <person name="Ramirez L."/>
            <person name="Alfaro M."/>
            <person name="Sun H."/>
            <person name="Tritt A."/>
            <person name="Yoshinaga Y."/>
            <person name="Zwiers L.-H."/>
            <person name="Turgeon B."/>
            <person name="Goodwin S."/>
            <person name="Spatafora J."/>
            <person name="Crous P."/>
            <person name="Grigoriev I."/>
        </authorList>
    </citation>
    <scope>NUCLEOTIDE SEQUENCE</scope>
    <source>
        <strain evidence="10">ATCC 16933</strain>
    </source>
</reference>
<dbReference type="InterPro" id="IPR004713">
    <property type="entry name" value="CaH_exchang"/>
</dbReference>
<dbReference type="EMBL" id="MU001713">
    <property type="protein sequence ID" value="KAF2452290.1"/>
    <property type="molecule type" value="Genomic_DNA"/>
</dbReference>
<evidence type="ECO:0000256" key="7">
    <source>
        <dbReference type="ARBA" id="ARBA00023136"/>
    </source>
</evidence>
<feature type="transmembrane region" description="Helical" evidence="8">
    <location>
        <begin position="192"/>
        <end position="209"/>
    </location>
</feature>
<feature type="transmembrane region" description="Helical" evidence="8">
    <location>
        <begin position="123"/>
        <end position="142"/>
    </location>
</feature>
<dbReference type="InterPro" id="IPR044880">
    <property type="entry name" value="NCX_ion-bd_dom_sf"/>
</dbReference>
<comment type="similarity">
    <text evidence="2">Belongs to the Ca(2+):cation antiporter (CaCA) (TC 2.A.19) family.</text>
</comment>
<dbReference type="PANTHER" id="PTHR31503">
    <property type="entry name" value="VACUOLAR CALCIUM ION TRANSPORTER"/>
    <property type="match status" value="1"/>
</dbReference>
<feature type="transmembrane region" description="Helical" evidence="8">
    <location>
        <begin position="229"/>
        <end position="250"/>
    </location>
</feature>
<evidence type="ECO:0000256" key="5">
    <source>
        <dbReference type="ARBA" id="ARBA00022989"/>
    </source>
</evidence>
<feature type="transmembrane region" description="Helical" evidence="8">
    <location>
        <begin position="92"/>
        <end position="111"/>
    </location>
</feature>
<proteinExistence type="inferred from homology"/>
<feature type="non-terminal residue" evidence="10">
    <location>
        <position position="1"/>
    </location>
</feature>
<protein>
    <recommendedName>
        <fullName evidence="9">Sodium/calcium exchanger membrane region domain-containing protein</fullName>
    </recommendedName>
</protein>
<organism evidence="10 11">
    <name type="scientific">Lineolata rhizophorae</name>
    <dbReference type="NCBI Taxonomy" id="578093"/>
    <lineage>
        <taxon>Eukaryota</taxon>
        <taxon>Fungi</taxon>
        <taxon>Dikarya</taxon>
        <taxon>Ascomycota</taxon>
        <taxon>Pezizomycotina</taxon>
        <taxon>Dothideomycetes</taxon>
        <taxon>Dothideomycetes incertae sedis</taxon>
        <taxon>Lineolatales</taxon>
        <taxon>Lineolataceae</taxon>
        <taxon>Lineolata</taxon>
    </lineage>
</organism>
<dbReference type="AlphaFoldDB" id="A0A6A6NKM7"/>
<evidence type="ECO:0000259" key="9">
    <source>
        <dbReference type="Pfam" id="PF01699"/>
    </source>
</evidence>
<name>A0A6A6NKM7_9PEZI</name>
<dbReference type="Gene3D" id="1.20.1420.30">
    <property type="entry name" value="NCX, central ion-binding region"/>
    <property type="match status" value="1"/>
</dbReference>
<keyword evidence="11" id="KW-1185">Reference proteome</keyword>
<keyword evidence="5 8" id="KW-1133">Transmembrane helix</keyword>
<dbReference type="GO" id="GO:0005774">
    <property type="term" value="C:vacuolar membrane"/>
    <property type="evidence" value="ECO:0007669"/>
    <property type="project" value="UniProtKB-ARBA"/>
</dbReference>
<accession>A0A6A6NKM7</accession>
<dbReference type="PANTHER" id="PTHR31503:SF22">
    <property type="entry name" value="VACUOLAR CALCIUM ION TRANSPORTER"/>
    <property type="match status" value="1"/>
</dbReference>
<dbReference type="Proteomes" id="UP000799766">
    <property type="component" value="Unassembled WGS sequence"/>
</dbReference>
<feature type="domain" description="Sodium/calcium exchanger membrane region" evidence="9">
    <location>
        <begin position="1"/>
        <end position="142"/>
    </location>
</feature>
<keyword evidence="7 8" id="KW-0472">Membrane</keyword>
<feature type="transmembrane region" description="Helical" evidence="8">
    <location>
        <begin position="51"/>
        <end position="72"/>
    </location>
</feature>
<keyword evidence="4 8" id="KW-0812">Transmembrane</keyword>
<gene>
    <name evidence="10" type="ORF">BDY21DRAFT_262748</name>
</gene>
<dbReference type="InterPro" id="IPR004837">
    <property type="entry name" value="NaCa_Exmemb"/>
</dbReference>
<keyword evidence="6" id="KW-0406">Ion transport</keyword>